<evidence type="ECO:0000313" key="6">
    <source>
        <dbReference type="EMBL" id="MVZ63894.1"/>
    </source>
</evidence>
<comment type="similarity">
    <text evidence="2 5">Belongs to the class-III pyridoxal-phosphate-dependent aminotransferase family.</text>
</comment>
<dbReference type="InterPro" id="IPR050103">
    <property type="entry name" value="Class-III_PLP-dep_AT"/>
</dbReference>
<accession>A0A6N8L479</accession>
<protein>
    <submittedName>
        <fullName evidence="6">Aminotransferase class III-fold pyridoxal phosphate-dependent enzyme</fullName>
    </submittedName>
</protein>
<dbReference type="PROSITE" id="PS00600">
    <property type="entry name" value="AA_TRANSFER_CLASS_3"/>
    <property type="match status" value="1"/>
</dbReference>
<evidence type="ECO:0000256" key="1">
    <source>
        <dbReference type="ARBA" id="ARBA00001933"/>
    </source>
</evidence>
<dbReference type="GO" id="GO:0042802">
    <property type="term" value="F:identical protein binding"/>
    <property type="evidence" value="ECO:0007669"/>
    <property type="project" value="TreeGrafter"/>
</dbReference>
<keyword evidence="7" id="KW-1185">Reference proteome</keyword>
<dbReference type="RefSeq" id="WP_160370613.1">
    <property type="nucleotide sequence ID" value="NZ_WSQA01000017.1"/>
</dbReference>
<dbReference type="GO" id="GO:0008483">
    <property type="term" value="F:transaminase activity"/>
    <property type="evidence" value="ECO:0007669"/>
    <property type="project" value="UniProtKB-KW"/>
</dbReference>
<dbReference type="OrthoDB" id="1286826at2"/>
<reference evidence="6 7" key="1">
    <citation type="submission" date="2019-12" db="EMBL/GenBank/DDBJ databases">
        <authorList>
            <person name="Dong K."/>
        </authorList>
    </citation>
    <scope>NUCLEOTIDE SEQUENCE [LARGE SCALE GENOMIC DNA]</scope>
    <source>
        <strain evidence="6 7">JCM 31225</strain>
    </source>
</reference>
<organism evidence="6 7">
    <name type="scientific">Sphingobacterium humi</name>
    <dbReference type="NCBI Taxonomy" id="1796905"/>
    <lineage>
        <taxon>Bacteria</taxon>
        <taxon>Pseudomonadati</taxon>
        <taxon>Bacteroidota</taxon>
        <taxon>Sphingobacteriia</taxon>
        <taxon>Sphingobacteriales</taxon>
        <taxon>Sphingobacteriaceae</taxon>
        <taxon>Sphingobacterium</taxon>
    </lineage>
</organism>
<dbReference type="Gene3D" id="3.90.1150.10">
    <property type="entry name" value="Aspartate Aminotransferase, domain 1"/>
    <property type="match status" value="1"/>
</dbReference>
<keyword evidence="4 5" id="KW-0663">Pyridoxal phosphate</keyword>
<dbReference type="InterPro" id="IPR005814">
    <property type="entry name" value="Aminotrans_3"/>
</dbReference>
<keyword evidence="6" id="KW-0808">Transferase</keyword>
<dbReference type="InterPro" id="IPR015421">
    <property type="entry name" value="PyrdxlP-dep_Trfase_major"/>
</dbReference>
<dbReference type="SUPFAM" id="SSF53383">
    <property type="entry name" value="PLP-dependent transferases"/>
    <property type="match status" value="1"/>
</dbReference>
<dbReference type="Gene3D" id="3.40.640.10">
    <property type="entry name" value="Type I PLP-dependent aspartate aminotransferase-like (Major domain)"/>
    <property type="match status" value="1"/>
</dbReference>
<dbReference type="CDD" id="cd00610">
    <property type="entry name" value="OAT_like"/>
    <property type="match status" value="1"/>
</dbReference>
<evidence type="ECO:0000313" key="7">
    <source>
        <dbReference type="Proteomes" id="UP000435036"/>
    </source>
</evidence>
<comment type="caution">
    <text evidence="6">The sequence shown here is derived from an EMBL/GenBank/DDBJ whole genome shotgun (WGS) entry which is preliminary data.</text>
</comment>
<dbReference type="InterPro" id="IPR015424">
    <property type="entry name" value="PyrdxlP-dep_Trfase"/>
</dbReference>
<dbReference type="PANTHER" id="PTHR11986:SF58">
    <property type="entry name" value="LEUCINE_METHIONINE RACEMASE"/>
    <property type="match status" value="1"/>
</dbReference>
<evidence type="ECO:0000256" key="3">
    <source>
        <dbReference type="ARBA" id="ARBA00022576"/>
    </source>
</evidence>
<dbReference type="InterPro" id="IPR049704">
    <property type="entry name" value="Aminotrans_3_PPA_site"/>
</dbReference>
<name>A0A6N8L479_9SPHI</name>
<dbReference type="EMBL" id="WSQA01000017">
    <property type="protein sequence ID" value="MVZ63894.1"/>
    <property type="molecule type" value="Genomic_DNA"/>
</dbReference>
<dbReference type="PIRSF" id="PIRSF000521">
    <property type="entry name" value="Transaminase_4ab_Lys_Orn"/>
    <property type="match status" value="1"/>
</dbReference>
<dbReference type="Pfam" id="PF00202">
    <property type="entry name" value="Aminotran_3"/>
    <property type="match status" value="1"/>
</dbReference>
<dbReference type="Proteomes" id="UP000435036">
    <property type="component" value="Unassembled WGS sequence"/>
</dbReference>
<dbReference type="GO" id="GO:0030170">
    <property type="term" value="F:pyridoxal phosphate binding"/>
    <property type="evidence" value="ECO:0007669"/>
    <property type="project" value="InterPro"/>
</dbReference>
<sequence length="463" mass="51846">MNNNIPMDKNWWRESAMGIPQIITETPGTRSQAMHQNTSRFMKGLSSQVKLFPVCFEEGYGITLTDVDGNRYLDFSSGIYVASLGHCHPKISEAISFWAKKLMNAHDFSTPVKEKLMEKMADILPGNLNAIQLYSDGTTAVEAAIRAARAISNKHEFISAYRDFHGKSMSAVSCAQMFRSETFSYGPTRAPGFYMVPRPDPYRPLWVKADGTIDTDAYIQFYENFLKEGTVGNVAAFVLEPAQGWAGSIFPPDDFFPKLKSLCEKYNILLYDDEVLAGMGRTGEWLTLNHWDVIPDIVTFGKSFGNGFPVTAMVVKEEYAEALEKISASSSYGGNPMACAAALASIEVIEDEQILENVKQVGDYFMKRLEQMKRDHPIIGDVKGKGFLLGIELVKDKSTKEPFLEAGISVYQKAFRKGLAWIPAGHILRMSPPLIMDEHYAKLGMDIIEESIWETEKEFGYTQ</sequence>
<comment type="cofactor">
    <cofactor evidence="1">
        <name>pyridoxal 5'-phosphate</name>
        <dbReference type="ChEBI" id="CHEBI:597326"/>
    </cofactor>
</comment>
<dbReference type="PANTHER" id="PTHR11986">
    <property type="entry name" value="AMINOTRANSFERASE CLASS III"/>
    <property type="match status" value="1"/>
</dbReference>
<dbReference type="AlphaFoldDB" id="A0A6N8L479"/>
<keyword evidence="3 6" id="KW-0032">Aminotransferase</keyword>
<dbReference type="InterPro" id="IPR015422">
    <property type="entry name" value="PyrdxlP-dep_Trfase_small"/>
</dbReference>
<evidence type="ECO:0000256" key="5">
    <source>
        <dbReference type="RuleBase" id="RU003560"/>
    </source>
</evidence>
<proteinExistence type="inferred from homology"/>
<evidence type="ECO:0000256" key="4">
    <source>
        <dbReference type="ARBA" id="ARBA00022898"/>
    </source>
</evidence>
<gene>
    <name evidence="6" type="ORF">GQF63_17875</name>
</gene>
<evidence type="ECO:0000256" key="2">
    <source>
        <dbReference type="ARBA" id="ARBA00008954"/>
    </source>
</evidence>